<dbReference type="GO" id="GO:0043041">
    <property type="term" value="P:amino acid activation for nonribosomal peptide biosynthetic process"/>
    <property type="evidence" value="ECO:0007669"/>
    <property type="project" value="TreeGrafter"/>
</dbReference>
<dbReference type="PROSITE" id="PS00455">
    <property type="entry name" value="AMP_BINDING"/>
    <property type="match status" value="1"/>
</dbReference>
<dbReference type="Gene3D" id="3.40.50.12780">
    <property type="entry name" value="N-terminal domain of ligase-like"/>
    <property type="match status" value="1"/>
</dbReference>
<feature type="non-terminal residue" evidence="5">
    <location>
        <position position="382"/>
    </location>
</feature>
<dbReference type="PANTHER" id="PTHR45527:SF1">
    <property type="entry name" value="FATTY ACID SYNTHASE"/>
    <property type="match status" value="1"/>
</dbReference>
<evidence type="ECO:0000256" key="1">
    <source>
        <dbReference type="ARBA" id="ARBA00022450"/>
    </source>
</evidence>
<dbReference type="FunFam" id="3.40.50.980:FF:000002">
    <property type="entry name" value="Enterobactin synthetase component F"/>
    <property type="match status" value="1"/>
</dbReference>
<evidence type="ECO:0000256" key="2">
    <source>
        <dbReference type="ARBA" id="ARBA00022553"/>
    </source>
</evidence>
<evidence type="ECO:0000259" key="4">
    <source>
        <dbReference type="Pfam" id="PF13193"/>
    </source>
</evidence>
<gene>
    <name evidence="5" type="ORF">EB834_20560</name>
</gene>
<dbReference type="EMBL" id="RHFF01000072">
    <property type="protein sequence ID" value="TGD36129.1"/>
    <property type="molecule type" value="Genomic_DNA"/>
</dbReference>
<dbReference type="Pfam" id="PF13193">
    <property type="entry name" value="AMP-binding_C"/>
    <property type="match status" value="1"/>
</dbReference>
<dbReference type="InterPro" id="IPR025110">
    <property type="entry name" value="AMP-bd_C"/>
</dbReference>
<keyword evidence="1" id="KW-0596">Phosphopantetheine</keyword>
<sequence>MTTRELSRPLTPADAAYVIYTSGTTGRPKGVTVRHEGVVNRLTWMRDDYQITTSDRVLQKTPMSFDVSVWEFFLAFTTGASMVVAKDGGHKDPEYLADTIASQQVTVAHFVPSMLQAFLAYEPDQEKLVSVRRVFFSGEALPAATAVEADRVFAHAELHNLYGPTEASVDVTGHPVVPDELVDATVVPVGVPVANTVVRVLDSWLRPVPTGVVGELYLGGIQLADGYVGRHGLTAERFIADPDTHDGSRLYRTGDLVKWNNTGQLEYLGRADDQVKIRGYRIEVDEIRSVIEDHEDVSSAAVIAADHPAGGKYLAAYYTTTDHADSDGQGTSVSTGLDEALRSFAADRLPEYMVPTVFIRIDSFPTTPNGKLDRRALPAPDL</sequence>
<dbReference type="Gene3D" id="3.30.300.30">
    <property type="match status" value="1"/>
</dbReference>
<comment type="caution">
    <text evidence="5">The sequence shown here is derived from an EMBL/GenBank/DDBJ whole genome shotgun (WGS) entry which is preliminary data.</text>
</comment>
<name>A0A4Z0KEA4_BREAU</name>
<dbReference type="InterPro" id="IPR045851">
    <property type="entry name" value="AMP-bd_C_sf"/>
</dbReference>
<dbReference type="Pfam" id="PF00501">
    <property type="entry name" value="AMP-binding"/>
    <property type="match status" value="1"/>
</dbReference>
<dbReference type="AlphaFoldDB" id="A0A4Z0KEA4"/>
<dbReference type="InterPro" id="IPR020845">
    <property type="entry name" value="AMP-binding_CS"/>
</dbReference>
<dbReference type="InterPro" id="IPR000873">
    <property type="entry name" value="AMP-dep_synth/lig_dom"/>
</dbReference>
<dbReference type="SUPFAM" id="SSF56801">
    <property type="entry name" value="Acetyl-CoA synthetase-like"/>
    <property type="match status" value="1"/>
</dbReference>
<dbReference type="Proteomes" id="UP000297736">
    <property type="component" value="Unassembled WGS sequence"/>
</dbReference>
<evidence type="ECO:0000313" key="6">
    <source>
        <dbReference type="Proteomes" id="UP000297736"/>
    </source>
</evidence>
<dbReference type="InterPro" id="IPR010071">
    <property type="entry name" value="AA_adenyl_dom"/>
</dbReference>
<dbReference type="PANTHER" id="PTHR45527">
    <property type="entry name" value="NONRIBOSOMAL PEPTIDE SYNTHETASE"/>
    <property type="match status" value="1"/>
</dbReference>
<dbReference type="PRINTS" id="PR00154">
    <property type="entry name" value="AMPBINDING"/>
</dbReference>
<dbReference type="FunFam" id="2.30.38.10:FF:000001">
    <property type="entry name" value="Non-ribosomal peptide synthetase PvdI"/>
    <property type="match status" value="1"/>
</dbReference>
<proteinExistence type="predicted"/>
<feature type="domain" description="AMP-dependent synthetase/ligase" evidence="3">
    <location>
        <begin position="8"/>
        <end position="227"/>
    </location>
</feature>
<dbReference type="GO" id="GO:0044550">
    <property type="term" value="P:secondary metabolite biosynthetic process"/>
    <property type="evidence" value="ECO:0007669"/>
    <property type="project" value="TreeGrafter"/>
</dbReference>
<reference evidence="5 6" key="1">
    <citation type="submission" date="2018-10" db="EMBL/GenBank/DDBJ databases">
        <title>Brevibacterium genomes from Austrain hard cheese rinds.</title>
        <authorList>
            <person name="Anast J.M."/>
            <person name="Dzieciol M."/>
            <person name="Schultz D.L."/>
            <person name="Mann E."/>
            <person name="Wagner M."/>
            <person name="Schmitz-Esser S."/>
        </authorList>
    </citation>
    <scope>NUCLEOTIDE SEQUENCE [LARGE SCALE GENOMIC DNA]</scope>
    <source>
        <strain evidence="5 6">L261</strain>
    </source>
</reference>
<evidence type="ECO:0000259" key="3">
    <source>
        <dbReference type="Pfam" id="PF00501"/>
    </source>
</evidence>
<protein>
    <submittedName>
        <fullName evidence="5">Amino acid adenylation domain-containing protein</fullName>
    </submittedName>
</protein>
<dbReference type="NCBIfam" id="TIGR01733">
    <property type="entry name" value="AA-adenyl-dom"/>
    <property type="match status" value="1"/>
</dbReference>
<dbReference type="InterPro" id="IPR042099">
    <property type="entry name" value="ANL_N_sf"/>
</dbReference>
<feature type="domain" description="AMP-binding enzyme C-terminal" evidence="4">
    <location>
        <begin position="286"/>
        <end position="371"/>
    </location>
</feature>
<dbReference type="GO" id="GO:0031177">
    <property type="term" value="F:phosphopantetheine binding"/>
    <property type="evidence" value="ECO:0007669"/>
    <property type="project" value="TreeGrafter"/>
</dbReference>
<evidence type="ECO:0000313" key="5">
    <source>
        <dbReference type="EMBL" id="TGD36129.1"/>
    </source>
</evidence>
<accession>A0A4Z0KEA4</accession>
<dbReference type="InterPro" id="IPR020459">
    <property type="entry name" value="AMP-binding"/>
</dbReference>
<dbReference type="GO" id="GO:0005829">
    <property type="term" value="C:cytosol"/>
    <property type="evidence" value="ECO:0007669"/>
    <property type="project" value="TreeGrafter"/>
</dbReference>
<organism evidence="5 6">
    <name type="scientific">Brevibacterium aurantiacum</name>
    <dbReference type="NCBI Taxonomy" id="273384"/>
    <lineage>
        <taxon>Bacteria</taxon>
        <taxon>Bacillati</taxon>
        <taxon>Actinomycetota</taxon>
        <taxon>Actinomycetes</taxon>
        <taxon>Micrococcales</taxon>
        <taxon>Brevibacteriaceae</taxon>
        <taxon>Brevibacterium</taxon>
    </lineage>
</organism>
<dbReference type="FunFam" id="3.30.300.30:FF:000010">
    <property type="entry name" value="Enterobactin synthetase component F"/>
    <property type="match status" value="1"/>
</dbReference>
<keyword evidence="2" id="KW-0597">Phosphoprotein</keyword>